<dbReference type="InterPro" id="IPR036237">
    <property type="entry name" value="Xyl_isomerase-like_sf"/>
</dbReference>
<dbReference type="PANTHER" id="PTHR42194:SF1">
    <property type="entry name" value="UPF0276 PROTEIN HI_1600"/>
    <property type="match status" value="1"/>
</dbReference>
<dbReference type="EMBL" id="BAAAZC010000031">
    <property type="protein sequence ID" value="GAA3988967.1"/>
    <property type="molecule type" value="Genomic_DNA"/>
</dbReference>
<keyword evidence="2" id="KW-1185">Reference proteome</keyword>
<organism evidence="1 2">
    <name type="scientific">Mucilaginibacter dorajii</name>
    <dbReference type="NCBI Taxonomy" id="692994"/>
    <lineage>
        <taxon>Bacteria</taxon>
        <taxon>Pseudomonadati</taxon>
        <taxon>Bacteroidota</taxon>
        <taxon>Sphingobacteriia</taxon>
        <taxon>Sphingobacteriales</taxon>
        <taxon>Sphingobacteriaceae</taxon>
        <taxon>Mucilaginibacter</taxon>
    </lineage>
</organism>
<sequence>MNIPVLPRLGLPNLGLGVGLRNKHFNYLLHNPAQVDWFEIITENFMDDFGFARHVLMHVRKQVPVVMHGVSLSVGSTDPINFKYLEKLKALAEAIEPVWISDHLCWTGVAYTNTHDLLPMPMTQESLTHVAERVMRIQDYLKRPLILENPSTYLQFKASTISEWGFLSSLAKTTGCGLLLDVNNVFVSANNHGFDAPNYINSLPHEHIVQMHIAGPTDCGDLLIDTHDQPVPSEVWKLYAQAQQLTGGVSTLLEWDSKIPDYPDLLIELYKAREALKGNIPVQGVNRSEQEPVSNPVNFQLQAANG</sequence>
<gene>
    <name evidence="1" type="ORF">GCM10022210_47620</name>
</gene>
<dbReference type="SUPFAM" id="SSF51658">
    <property type="entry name" value="Xylose isomerase-like"/>
    <property type="match status" value="1"/>
</dbReference>
<dbReference type="Proteomes" id="UP001500742">
    <property type="component" value="Unassembled WGS sequence"/>
</dbReference>
<protein>
    <submittedName>
        <fullName evidence="1">DUF692 domain-containing protein</fullName>
    </submittedName>
</protein>
<comment type="caution">
    <text evidence="1">The sequence shown here is derived from an EMBL/GenBank/DDBJ whole genome shotgun (WGS) entry which is preliminary data.</text>
</comment>
<name>A0ABP7QXR1_9SPHI</name>
<reference evidence="2" key="1">
    <citation type="journal article" date="2019" name="Int. J. Syst. Evol. Microbiol.">
        <title>The Global Catalogue of Microorganisms (GCM) 10K type strain sequencing project: providing services to taxonomists for standard genome sequencing and annotation.</title>
        <authorList>
            <consortium name="The Broad Institute Genomics Platform"/>
            <consortium name="The Broad Institute Genome Sequencing Center for Infectious Disease"/>
            <person name="Wu L."/>
            <person name="Ma J."/>
        </authorList>
    </citation>
    <scope>NUCLEOTIDE SEQUENCE [LARGE SCALE GENOMIC DNA]</scope>
    <source>
        <strain evidence="2">JCM 16601</strain>
    </source>
</reference>
<dbReference type="RefSeq" id="WP_259087150.1">
    <property type="nucleotide sequence ID" value="NZ_BAAAZC010000031.1"/>
</dbReference>
<dbReference type="NCBIfam" id="NF003818">
    <property type="entry name" value="PRK05409.1"/>
    <property type="match status" value="1"/>
</dbReference>
<dbReference type="Gene3D" id="3.20.20.150">
    <property type="entry name" value="Divalent-metal-dependent TIM barrel enzymes"/>
    <property type="match status" value="1"/>
</dbReference>
<evidence type="ECO:0000313" key="1">
    <source>
        <dbReference type="EMBL" id="GAA3988967.1"/>
    </source>
</evidence>
<proteinExistence type="predicted"/>
<dbReference type="PANTHER" id="PTHR42194">
    <property type="entry name" value="UPF0276 PROTEIN HI_1600"/>
    <property type="match status" value="1"/>
</dbReference>
<evidence type="ECO:0000313" key="2">
    <source>
        <dbReference type="Proteomes" id="UP001500742"/>
    </source>
</evidence>
<dbReference type="Pfam" id="PF05114">
    <property type="entry name" value="MbnB_TglH_ChrH"/>
    <property type="match status" value="1"/>
</dbReference>
<accession>A0ABP7QXR1</accession>
<dbReference type="InterPro" id="IPR007801">
    <property type="entry name" value="MbnB/TglH/ChrH"/>
</dbReference>